<dbReference type="InterPro" id="IPR036188">
    <property type="entry name" value="FAD/NAD-bd_sf"/>
</dbReference>
<keyword evidence="3" id="KW-0274">FAD</keyword>
<dbReference type="Gene3D" id="3.30.390.30">
    <property type="match status" value="1"/>
</dbReference>
<protein>
    <submittedName>
        <fullName evidence="7">FAD-dependent oxidoreductase</fullName>
    </submittedName>
</protein>
<keyword evidence="2" id="KW-0285">Flavoprotein</keyword>
<accession>A0ABT1D795</accession>
<dbReference type="RefSeq" id="WP_252954441.1">
    <property type="nucleotide sequence ID" value="NZ_JAFIRR010000104.1"/>
</dbReference>
<keyword evidence="4" id="KW-0560">Oxidoreductase</keyword>
<evidence type="ECO:0000256" key="1">
    <source>
        <dbReference type="ARBA" id="ARBA00001974"/>
    </source>
</evidence>
<dbReference type="InterPro" id="IPR050446">
    <property type="entry name" value="FAD-oxidoreductase/Apoptosis"/>
</dbReference>
<dbReference type="PANTHER" id="PTHR43557">
    <property type="entry name" value="APOPTOSIS-INDUCING FACTOR 1"/>
    <property type="match status" value="1"/>
</dbReference>
<dbReference type="Proteomes" id="UP001523392">
    <property type="component" value="Unassembled WGS sequence"/>
</dbReference>
<dbReference type="InterPro" id="IPR016156">
    <property type="entry name" value="FAD/NAD-linked_Rdtase_dimer_sf"/>
</dbReference>
<comment type="cofactor">
    <cofactor evidence="1">
        <name>FAD</name>
        <dbReference type="ChEBI" id="CHEBI:57692"/>
    </cofactor>
</comment>
<evidence type="ECO:0000256" key="3">
    <source>
        <dbReference type="ARBA" id="ARBA00022827"/>
    </source>
</evidence>
<proteinExistence type="predicted"/>
<dbReference type="PANTHER" id="PTHR43557:SF2">
    <property type="entry name" value="RIESKE DOMAIN-CONTAINING PROTEIN-RELATED"/>
    <property type="match status" value="1"/>
</dbReference>
<evidence type="ECO:0000256" key="2">
    <source>
        <dbReference type="ARBA" id="ARBA00022630"/>
    </source>
</evidence>
<sequence length="411" mass="42870">MTERPIVIAGAGHAGGAAAAFLRQYGWKGGIVLVGEEPILPYQRPPLSKAWLKGEATAESLALRPARFYEQQKIEARLGQRVVAIHRAEAEVELASGERLPYHRLILALGARARALPVPGADLAGVLALRSAADADALKAALTPGAHLAVIGGGYIGLEVAASARALGCTVTVVERESRVLARVAGEALSAYLAEHHRAQGVEILLGAEVEALEGRAGRVAALRLKDGRTLACDTALIGIGAVPEEALARAAGLACANGILVDLAARTEDPAIYAIGDCTHRPLPLSGRSMRLESVPNALEQAKQAAADICGRPPPVPEVPWFWSDQYALRLQMAGIAFAPAQSVRRPAAEGEGFAVFHLAADDTVLAVEAVNAPAEFMAGRLLVAKQRQVPAAVLADPARSLKELAAGQA</sequence>
<dbReference type="Gene3D" id="3.50.50.60">
    <property type="entry name" value="FAD/NAD(P)-binding domain"/>
    <property type="match status" value="2"/>
</dbReference>
<dbReference type="PRINTS" id="PR00368">
    <property type="entry name" value="FADPNR"/>
</dbReference>
<evidence type="ECO:0000313" key="8">
    <source>
        <dbReference type="Proteomes" id="UP001523392"/>
    </source>
</evidence>
<dbReference type="SUPFAM" id="SSF55424">
    <property type="entry name" value="FAD/NAD-linked reductases, dimerisation (C-terminal) domain"/>
    <property type="match status" value="1"/>
</dbReference>
<dbReference type="InterPro" id="IPR028202">
    <property type="entry name" value="Reductase_C"/>
</dbReference>
<name>A0ABT1D795_9PROT</name>
<dbReference type="Pfam" id="PF14759">
    <property type="entry name" value="Reductase_C"/>
    <property type="match status" value="1"/>
</dbReference>
<comment type="caution">
    <text evidence="7">The sequence shown here is derived from an EMBL/GenBank/DDBJ whole genome shotgun (WGS) entry which is preliminary data.</text>
</comment>
<feature type="domain" description="Reductase C-terminal" evidence="6">
    <location>
        <begin position="322"/>
        <end position="407"/>
    </location>
</feature>
<dbReference type="PRINTS" id="PR00411">
    <property type="entry name" value="PNDRDTASEI"/>
</dbReference>
<organism evidence="7 8">
    <name type="scientific">Siccirubricoccus soli</name>
    <dbReference type="NCBI Taxonomy" id="2899147"/>
    <lineage>
        <taxon>Bacteria</taxon>
        <taxon>Pseudomonadati</taxon>
        <taxon>Pseudomonadota</taxon>
        <taxon>Alphaproteobacteria</taxon>
        <taxon>Acetobacterales</taxon>
        <taxon>Roseomonadaceae</taxon>
        <taxon>Siccirubricoccus</taxon>
    </lineage>
</organism>
<feature type="domain" description="FAD/NAD(P)-binding" evidence="5">
    <location>
        <begin position="6"/>
        <end position="303"/>
    </location>
</feature>
<keyword evidence="8" id="KW-1185">Reference proteome</keyword>
<dbReference type="InterPro" id="IPR023753">
    <property type="entry name" value="FAD/NAD-binding_dom"/>
</dbReference>
<dbReference type="Pfam" id="PF07992">
    <property type="entry name" value="Pyr_redox_2"/>
    <property type="match status" value="1"/>
</dbReference>
<evidence type="ECO:0000259" key="5">
    <source>
        <dbReference type="Pfam" id="PF07992"/>
    </source>
</evidence>
<evidence type="ECO:0000313" key="7">
    <source>
        <dbReference type="EMBL" id="MCO6417806.1"/>
    </source>
</evidence>
<evidence type="ECO:0000259" key="6">
    <source>
        <dbReference type="Pfam" id="PF14759"/>
    </source>
</evidence>
<dbReference type="EMBL" id="JAFIRR010000104">
    <property type="protein sequence ID" value="MCO6417806.1"/>
    <property type="molecule type" value="Genomic_DNA"/>
</dbReference>
<evidence type="ECO:0000256" key="4">
    <source>
        <dbReference type="ARBA" id="ARBA00023002"/>
    </source>
</evidence>
<reference evidence="7 8" key="1">
    <citation type="submission" date="2021-12" db="EMBL/GenBank/DDBJ databases">
        <title>Siccirubricoccus leaddurans sp. nov., a high concentration Zn2+ tolerance bacterium.</title>
        <authorList>
            <person name="Cao Y."/>
        </authorList>
    </citation>
    <scope>NUCLEOTIDE SEQUENCE [LARGE SCALE GENOMIC DNA]</scope>
    <source>
        <strain evidence="7 8">KC 17139</strain>
    </source>
</reference>
<gene>
    <name evidence="7" type="ORF">JYK14_16785</name>
</gene>
<dbReference type="SUPFAM" id="SSF51905">
    <property type="entry name" value="FAD/NAD(P)-binding domain"/>
    <property type="match status" value="2"/>
</dbReference>